<evidence type="ECO:0000256" key="3">
    <source>
        <dbReference type="ARBA" id="ARBA00022827"/>
    </source>
</evidence>
<evidence type="ECO:0000256" key="1">
    <source>
        <dbReference type="ARBA" id="ARBA00001974"/>
    </source>
</evidence>
<gene>
    <name evidence="10" type="ORF">RCNV-Herman-061</name>
</gene>
<dbReference type="Pfam" id="PF04805">
    <property type="entry name" value="Pox_E10"/>
    <property type="match status" value="1"/>
</dbReference>
<dbReference type="RefSeq" id="YP_009143373.1">
    <property type="nucleotide sequence ID" value="NC_027213.1"/>
</dbReference>
<evidence type="ECO:0000256" key="8">
    <source>
        <dbReference type="ARBA" id="ARBA00048864"/>
    </source>
</evidence>
<keyword evidence="3 9" id="KW-0274">FAD</keyword>
<reference evidence="10 11" key="1">
    <citation type="journal article" date="2015" name="J. Gen. Virol.">
        <title>Genome sequence and comparative virulence of raccoonpox virus: the first North American poxvirus sequence.</title>
        <authorList>
            <person name="Fleischauer C."/>
            <person name="Upton C."/>
            <person name="Victoria J."/>
            <person name="Jones G.J."/>
            <person name="Roper R.L."/>
        </authorList>
    </citation>
    <scope>NUCLEOTIDE SEQUENCE [LARGE SCALE GENOMIC DNA]</scope>
    <source>
        <strain evidence="10 11">Herman</strain>
    </source>
</reference>
<accession>A0A0G3FZZ9</accession>
<comment type="similarity">
    <text evidence="7">Belongs to the orthopoxvirus OPG072 family.</text>
</comment>
<dbReference type="PROSITE" id="PS51324">
    <property type="entry name" value="ERV_ALR"/>
    <property type="match status" value="1"/>
</dbReference>
<keyword evidence="5" id="KW-1015">Disulfide bond</keyword>
<keyword evidence="6" id="KW-0676">Redox-active center</keyword>
<name>A0A0G3FZZ9_RACVI</name>
<dbReference type="GO" id="GO:0016972">
    <property type="term" value="F:thiol oxidase activity"/>
    <property type="evidence" value="ECO:0007669"/>
    <property type="project" value="UniProtKB-EC"/>
</dbReference>
<organism evidence="10 11">
    <name type="scientific">Raccoon poxvirus</name>
    <name type="common">RCN</name>
    <dbReference type="NCBI Taxonomy" id="10256"/>
    <lineage>
        <taxon>Viruses</taxon>
        <taxon>Varidnaviria</taxon>
        <taxon>Bamfordvirae</taxon>
        <taxon>Nucleocytoviricota</taxon>
        <taxon>Pokkesviricetes</taxon>
        <taxon>Chitovirales</taxon>
        <taxon>Poxviridae</taxon>
        <taxon>Chordopoxvirinae</taxon>
        <taxon>Orthopoxvirus</taxon>
        <taxon>Orthopoxvirus raccoonpox</taxon>
    </lineage>
</organism>
<evidence type="ECO:0000313" key="11">
    <source>
        <dbReference type="Proteomes" id="UP000101745"/>
    </source>
</evidence>
<evidence type="ECO:0000313" key="10">
    <source>
        <dbReference type="EMBL" id="AKJ93694.1"/>
    </source>
</evidence>
<organismHost>
    <name type="scientific">Procyon lotor</name>
    <name type="common">Raccoon</name>
    <dbReference type="NCBI Taxonomy" id="9654"/>
</organismHost>
<dbReference type="InterPro" id="IPR006890">
    <property type="entry name" value="Sulphydryl_Oase_FAD-link_ERV1"/>
</dbReference>
<keyword evidence="2 9" id="KW-0285">Flavoprotein</keyword>
<sequence>MNPKHWGRAVWTIIFIVLSQAGLDGDIESCKRKLYTIVNTLPCPACRRHASIAIENNNVMSSNDLNYIYYFFIRLFNNLASDPKYAIDVSKVKPLL</sequence>
<dbReference type="OrthoDB" id="17960at10239"/>
<keyword evidence="11" id="KW-1185">Reference proteome</keyword>
<evidence type="ECO:0000256" key="7">
    <source>
        <dbReference type="ARBA" id="ARBA00034729"/>
    </source>
</evidence>
<keyword evidence="4 9" id="KW-0560">Oxidoreductase</keyword>
<evidence type="ECO:0000256" key="6">
    <source>
        <dbReference type="ARBA" id="ARBA00023284"/>
    </source>
</evidence>
<dbReference type="KEGG" id="vg:24528095"/>
<dbReference type="Gene3D" id="1.20.120.310">
    <property type="entry name" value="ERV/ALR sulfhydryl oxidase domain"/>
    <property type="match status" value="1"/>
</dbReference>
<evidence type="ECO:0000256" key="2">
    <source>
        <dbReference type="ARBA" id="ARBA00022630"/>
    </source>
</evidence>
<evidence type="ECO:0000256" key="5">
    <source>
        <dbReference type="ARBA" id="ARBA00023157"/>
    </source>
</evidence>
<comment type="cofactor">
    <cofactor evidence="1 9">
        <name>FAD</name>
        <dbReference type="ChEBI" id="CHEBI:57692"/>
    </cofactor>
</comment>
<dbReference type="EC" id="1.8.3.2" evidence="9"/>
<dbReference type="SUPFAM" id="SSF69000">
    <property type="entry name" value="FAD-dependent thiol oxidase"/>
    <property type="match status" value="1"/>
</dbReference>
<dbReference type="PIRSF" id="PIRSF015696">
    <property type="entry name" value="VAC_E10R"/>
    <property type="match status" value="1"/>
</dbReference>
<comment type="catalytic activity">
    <reaction evidence="8 9">
        <text>2 R'C(R)SH + O2 = R'C(R)S-S(R)CR' + H2O2</text>
        <dbReference type="Rhea" id="RHEA:17357"/>
        <dbReference type="ChEBI" id="CHEBI:15379"/>
        <dbReference type="ChEBI" id="CHEBI:16240"/>
        <dbReference type="ChEBI" id="CHEBI:16520"/>
        <dbReference type="ChEBI" id="CHEBI:17412"/>
        <dbReference type="EC" id="1.8.3.2"/>
    </reaction>
</comment>
<dbReference type="InterPro" id="IPR036774">
    <property type="entry name" value="ERV/ALR_sulphydryl_oxid_sf"/>
</dbReference>
<dbReference type="InterPro" id="IPR017905">
    <property type="entry name" value="ERV/ALR_sulphydryl_oxidase"/>
</dbReference>
<dbReference type="Proteomes" id="UP000101745">
    <property type="component" value="Segment"/>
</dbReference>
<proteinExistence type="inferred from homology"/>
<dbReference type="GeneID" id="24528095"/>
<evidence type="ECO:0000256" key="4">
    <source>
        <dbReference type="ARBA" id="ARBA00023002"/>
    </source>
</evidence>
<dbReference type="EMBL" id="KP143769">
    <property type="protein sequence ID" value="AKJ93694.1"/>
    <property type="molecule type" value="Genomic_DNA"/>
</dbReference>
<evidence type="ECO:0000256" key="9">
    <source>
        <dbReference type="RuleBase" id="RU371123"/>
    </source>
</evidence>
<protein>
    <recommendedName>
        <fullName evidence="9">Sulfhydryl oxidase</fullName>
        <ecNumber evidence="9">1.8.3.2</ecNumber>
    </recommendedName>
</protein>